<dbReference type="Gene3D" id="3.40.50.1820">
    <property type="entry name" value="alpha/beta hydrolase"/>
    <property type="match status" value="1"/>
</dbReference>
<dbReference type="InterPro" id="IPR022742">
    <property type="entry name" value="Hydrolase_4"/>
</dbReference>
<keyword evidence="3" id="KW-1185">Reference proteome</keyword>
<proteinExistence type="predicted"/>
<reference evidence="2 3" key="1">
    <citation type="submission" date="2020-08" db="EMBL/GenBank/DDBJ databases">
        <title>Genome sequence of Tessaracoccus defluvii JCM 17540T.</title>
        <authorList>
            <person name="Hyun D.-W."/>
            <person name="Bae J.-W."/>
        </authorList>
    </citation>
    <scope>NUCLEOTIDE SEQUENCE [LARGE SCALE GENOMIC DNA]</scope>
    <source>
        <strain evidence="2 3">JCM 17540</strain>
    </source>
</reference>
<organism evidence="2 3">
    <name type="scientific">Tessaracoccus defluvii</name>
    <dbReference type="NCBI Taxonomy" id="1285901"/>
    <lineage>
        <taxon>Bacteria</taxon>
        <taxon>Bacillati</taxon>
        <taxon>Actinomycetota</taxon>
        <taxon>Actinomycetes</taxon>
        <taxon>Propionibacteriales</taxon>
        <taxon>Propionibacteriaceae</taxon>
        <taxon>Tessaracoccus</taxon>
    </lineage>
</organism>
<gene>
    <name evidence="2" type="ORF">H9L22_00930</name>
</gene>
<dbReference type="AlphaFoldDB" id="A0A7H0H6F8"/>
<protein>
    <submittedName>
        <fullName evidence="2">Alpha/beta hydrolase</fullName>
    </submittedName>
</protein>
<dbReference type="SUPFAM" id="SSF53474">
    <property type="entry name" value="alpha/beta-Hydrolases"/>
    <property type="match status" value="1"/>
</dbReference>
<accession>A0A7H0H6F8</accession>
<feature type="domain" description="Serine aminopeptidase S33" evidence="1">
    <location>
        <begin position="49"/>
        <end position="190"/>
    </location>
</feature>
<dbReference type="PANTHER" id="PTHR11614">
    <property type="entry name" value="PHOSPHOLIPASE-RELATED"/>
    <property type="match status" value="1"/>
</dbReference>
<evidence type="ECO:0000259" key="1">
    <source>
        <dbReference type="Pfam" id="PF12146"/>
    </source>
</evidence>
<keyword evidence="2" id="KW-0378">Hydrolase</keyword>
<sequence length="321" mass="35550">MPISIWAPDSELPGYEQLTIPLPDEPTYALEQSGTLVATLVRRNAPTGRRAVLYVHGWNDYFFQAHLADEMARLGYDFYALELRRYGRSLRPKQLAGYIAKLDDYFVELDLAVDLIRGEGHDDLVLMAHSTGGLISVLYANERPGTFTGMILNSPWLELQANPMLRSATQPMFSAAGAVAPTTAVPMGDNGIYHRAIDIDQDGEWVYNHNLKGDPAFLVRLGWLAAVLQGHARVAAGLDIDCPILVAISEVSDFRRRWDEALLGADTVLDVDRIAERTTALGNLVVLARIEGGLHDLVLSRPDVRAAVFDQYARFLRAYAT</sequence>
<name>A0A7H0H6F8_9ACTN</name>
<dbReference type="InterPro" id="IPR051044">
    <property type="entry name" value="MAG_DAG_Lipase"/>
</dbReference>
<dbReference type="EMBL" id="CP060789">
    <property type="protein sequence ID" value="QNP56124.1"/>
    <property type="molecule type" value="Genomic_DNA"/>
</dbReference>
<dbReference type="RefSeq" id="WP_187721241.1">
    <property type="nucleotide sequence ID" value="NZ_BAABBL010000031.1"/>
</dbReference>
<dbReference type="InterPro" id="IPR029058">
    <property type="entry name" value="AB_hydrolase_fold"/>
</dbReference>
<dbReference type="Pfam" id="PF12146">
    <property type="entry name" value="Hydrolase_4"/>
    <property type="match status" value="1"/>
</dbReference>
<evidence type="ECO:0000313" key="3">
    <source>
        <dbReference type="Proteomes" id="UP000516117"/>
    </source>
</evidence>
<dbReference type="KEGG" id="tdf:H9L22_00930"/>
<dbReference type="GO" id="GO:0016787">
    <property type="term" value="F:hydrolase activity"/>
    <property type="evidence" value="ECO:0007669"/>
    <property type="project" value="UniProtKB-KW"/>
</dbReference>
<evidence type="ECO:0000313" key="2">
    <source>
        <dbReference type="EMBL" id="QNP56124.1"/>
    </source>
</evidence>
<dbReference type="Proteomes" id="UP000516117">
    <property type="component" value="Chromosome"/>
</dbReference>